<accession>A0A1S0U2F6</accession>
<dbReference type="KEGG" id="loa:LOAG_04250"/>
<dbReference type="eggNOG" id="ENOG502QZZ6">
    <property type="taxonomic scope" value="Eukaryota"/>
</dbReference>
<dbReference type="Gene3D" id="1.25.40.10">
    <property type="entry name" value="Tetratricopeptide repeat domain"/>
    <property type="match status" value="1"/>
</dbReference>
<dbReference type="InterPro" id="IPR019734">
    <property type="entry name" value="TPR_rpt"/>
</dbReference>
<dbReference type="Proteomes" id="UP000095285">
    <property type="component" value="Unassembled WGS sequence"/>
</dbReference>
<dbReference type="SUPFAM" id="SSF48452">
    <property type="entry name" value="TPR-like"/>
    <property type="match status" value="1"/>
</dbReference>
<feature type="compositionally biased region" description="Basic and acidic residues" evidence="1">
    <location>
        <begin position="385"/>
        <end position="404"/>
    </location>
</feature>
<evidence type="ECO:0000313" key="3">
    <source>
        <dbReference type="Proteomes" id="UP000095285"/>
    </source>
</evidence>
<evidence type="ECO:0000256" key="1">
    <source>
        <dbReference type="SAM" id="MobiDB-lite"/>
    </source>
</evidence>
<sequence>MSPPLSATSRRHQHRLSSHNYYHDRANDHTNGSSTHSRENDLDAKCGNFLPKDGIEKLLNEDSTILSVRHDAFPVFECFATEISSLDAKKKLYSDLQVGDELCFRIRRVELAGVYAEPVCTLHSFRRSLRWINDFQVLLERNLQSGHDYRPNDLIRVLVVGFDDERKIPIFAIDEDAGLLTEAELPAYFRNGEEIGTKTFDECLKDYLPATNPNLATLFGIQTDLAISFLHDLKDTDFSPKQRAPYIRRKQNENLSMSVAKRGVDKIREGENATAVQHFNKALSICEKNIEALVGRAAAYANMGQYNLAETDLDAALAINASHTNARNYMIETLLQEAKRLEEAGKKDEAKTKYEKSLTIKDDARALNGLRNLERSPSVEIVKMKNDGAKTKDRKTEYSKAADKRQRRKRRRDAEKLAEYERFIAELKSKKPFLLQAVMIIERIEVGRCLCIHAQLQAVDTVLQSLLYQRGIVPCVVTQLFSTIESHDEIKFVETYAKIREALRELFRSCNRRALHEIVIIIGASCAIPQEIYQIPIKVCDSFESDHSHCGENCAELSAREQRMISSSLVVSANLNTTRNITRNTRVCILARGTSALKFPEELVENDDGFELPEDEVLARRKIFSVRFILKHLCVEDVVVVSDPDTTWFRLSPVIRAFS</sequence>
<dbReference type="RefSeq" id="XP_003139835.1">
    <property type="nucleotide sequence ID" value="XM_003139787.2"/>
</dbReference>
<organism evidence="3 4">
    <name type="scientific">Loa loa</name>
    <name type="common">Eye worm</name>
    <name type="synonym">Filaria loa</name>
    <dbReference type="NCBI Taxonomy" id="7209"/>
    <lineage>
        <taxon>Eukaryota</taxon>
        <taxon>Metazoa</taxon>
        <taxon>Ecdysozoa</taxon>
        <taxon>Nematoda</taxon>
        <taxon>Chromadorea</taxon>
        <taxon>Rhabditida</taxon>
        <taxon>Spirurina</taxon>
        <taxon>Spiruromorpha</taxon>
        <taxon>Filarioidea</taxon>
        <taxon>Onchocercidae</taxon>
        <taxon>Loa</taxon>
    </lineage>
</organism>
<dbReference type="InterPro" id="IPR053729">
    <property type="entry name" value="MAD2L1BP_domain_sf"/>
</dbReference>
<dbReference type="OMA" id="FPVFECF"/>
<dbReference type="Gene3D" id="3.30.900.20">
    <property type="match status" value="1"/>
</dbReference>
<reference evidence="4" key="2">
    <citation type="submission" date="2016-11" db="UniProtKB">
        <authorList>
            <consortium name="WormBaseParasite"/>
        </authorList>
    </citation>
    <scope>IDENTIFICATION</scope>
</reference>
<reference evidence="2 3" key="1">
    <citation type="submission" date="2012-04" db="EMBL/GenBank/DDBJ databases">
        <title>The Genome Sequence of Loa loa.</title>
        <authorList>
            <consortium name="The Broad Institute Genome Sequencing Platform"/>
            <consortium name="Broad Institute Genome Sequencing Center for Infectious Disease"/>
            <person name="Nutman T.B."/>
            <person name="Fink D.L."/>
            <person name="Russ C."/>
            <person name="Young S."/>
            <person name="Zeng Q."/>
            <person name="Gargeya S."/>
            <person name="Alvarado L."/>
            <person name="Berlin A."/>
            <person name="Chapman S.B."/>
            <person name="Chen Z."/>
            <person name="Freedman E."/>
            <person name="Gellesch M."/>
            <person name="Goldberg J."/>
            <person name="Griggs A."/>
            <person name="Gujja S."/>
            <person name="Heilman E.R."/>
            <person name="Heiman D."/>
            <person name="Howarth C."/>
            <person name="Mehta T."/>
            <person name="Neiman D."/>
            <person name="Pearson M."/>
            <person name="Roberts A."/>
            <person name="Saif S."/>
            <person name="Shea T."/>
            <person name="Shenoy N."/>
            <person name="Sisk P."/>
            <person name="Stolte C."/>
            <person name="Sykes S."/>
            <person name="White J."/>
            <person name="Yandava C."/>
            <person name="Haas B."/>
            <person name="Henn M.R."/>
            <person name="Nusbaum C."/>
            <person name="Birren B."/>
        </authorList>
    </citation>
    <scope>NUCLEOTIDE SEQUENCE [LARGE SCALE GENOMIC DNA]</scope>
</reference>
<feature type="region of interest" description="Disordered" evidence="1">
    <location>
        <begin position="385"/>
        <end position="413"/>
    </location>
</feature>
<feature type="region of interest" description="Disordered" evidence="1">
    <location>
        <begin position="1"/>
        <end position="40"/>
    </location>
</feature>
<dbReference type="STRING" id="7209.A0A1I7V809"/>
<evidence type="ECO:0000313" key="4">
    <source>
        <dbReference type="WBParaSite" id="EN70_10885"/>
    </source>
</evidence>
<dbReference type="OrthoDB" id="1914839at2759"/>
<dbReference type="EMBL" id="JH712256">
    <property type="protein sequence ID" value="EFO24235.1"/>
    <property type="molecule type" value="Genomic_DNA"/>
</dbReference>
<dbReference type="InParanoid" id="A0A1I7V809"/>
<dbReference type="InterPro" id="IPR011990">
    <property type="entry name" value="TPR-like_helical_dom_sf"/>
</dbReference>
<dbReference type="InterPro" id="IPR039190">
    <property type="entry name" value="TTC14"/>
</dbReference>
<gene>
    <name evidence="2 4" type="ORF">LOAG_04250</name>
</gene>
<proteinExistence type="predicted"/>
<dbReference type="WBParaSite" id="EN70_10885">
    <property type="protein sequence ID" value="EN70_10885"/>
    <property type="gene ID" value="EN70_10885"/>
</dbReference>
<evidence type="ECO:0000313" key="2">
    <source>
        <dbReference type="EMBL" id="EFO24235.1"/>
    </source>
</evidence>
<dbReference type="AlphaFoldDB" id="A0A1I7V809"/>
<keyword evidence="3" id="KW-1185">Reference proteome</keyword>
<name>A0A1I7V809_LOALO</name>
<protein>
    <submittedName>
        <fullName evidence="4">TPR_REGION domain-containing protein</fullName>
    </submittedName>
</protein>
<dbReference type="PANTHER" id="PTHR23184">
    <property type="entry name" value="TETRATRICOPEPTIDE REPEAT PROTEIN 14"/>
    <property type="match status" value="1"/>
</dbReference>
<dbReference type="GeneID" id="9941650"/>
<accession>A0A1I7V809</accession>
<dbReference type="CTD" id="9941650"/>
<dbReference type="PANTHER" id="PTHR23184:SF9">
    <property type="entry name" value="TETRATRICOPEPTIDE REPEAT PROTEIN 14"/>
    <property type="match status" value="1"/>
</dbReference>
<dbReference type="SMART" id="SM00028">
    <property type="entry name" value="TPR"/>
    <property type="match status" value="3"/>
</dbReference>